<evidence type="ECO:0000313" key="1">
    <source>
        <dbReference type="EMBL" id="KAK3886193.1"/>
    </source>
</evidence>
<dbReference type="Proteomes" id="UP001286313">
    <property type="component" value="Unassembled WGS sequence"/>
</dbReference>
<gene>
    <name evidence="1" type="ORF">Pcinc_009652</name>
</gene>
<name>A0AAE1KW58_PETCI</name>
<reference evidence="1" key="1">
    <citation type="submission" date="2023-10" db="EMBL/GenBank/DDBJ databases">
        <title>Genome assemblies of two species of porcelain crab, Petrolisthes cinctipes and Petrolisthes manimaculis (Anomura: Porcellanidae).</title>
        <authorList>
            <person name="Angst P."/>
        </authorList>
    </citation>
    <scope>NUCLEOTIDE SEQUENCE</scope>
    <source>
        <strain evidence="1">PB745_01</strain>
        <tissue evidence="1">Gill</tissue>
    </source>
</reference>
<protein>
    <submittedName>
        <fullName evidence="1">Uncharacterized protein</fullName>
    </submittedName>
</protein>
<accession>A0AAE1KW58</accession>
<proteinExistence type="predicted"/>
<dbReference type="EMBL" id="JAWQEG010000724">
    <property type="protein sequence ID" value="KAK3886193.1"/>
    <property type="molecule type" value="Genomic_DNA"/>
</dbReference>
<sequence length="126" mass="14137">MLKCSSTALPPYGRELLSFTCLYHIFKLMVYALFSANLESSSANEIQFIKCFQALWEDINLQTTWKRSMMTDAPIAAGTPQQDLNLLTAFISYNVEQSEGKATPGNFSNPTGRFSEEMMGLSLFDL</sequence>
<keyword evidence="2" id="KW-1185">Reference proteome</keyword>
<evidence type="ECO:0000313" key="2">
    <source>
        <dbReference type="Proteomes" id="UP001286313"/>
    </source>
</evidence>
<organism evidence="1 2">
    <name type="scientific">Petrolisthes cinctipes</name>
    <name type="common">Flat porcelain crab</name>
    <dbReference type="NCBI Taxonomy" id="88211"/>
    <lineage>
        <taxon>Eukaryota</taxon>
        <taxon>Metazoa</taxon>
        <taxon>Ecdysozoa</taxon>
        <taxon>Arthropoda</taxon>
        <taxon>Crustacea</taxon>
        <taxon>Multicrustacea</taxon>
        <taxon>Malacostraca</taxon>
        <taxon>Eumalacostraca</taxon>
        <taxon>Eucarida</taxon>
        <taxon>Decapoda</taxon>
        <taxon>Pleocyemata</taxon>
        <taxon>Anomura</taxon>
        <taxon>Galatheoidea</taxon>
        <taxon>Porcellanidae</taxon>
        <taxon>Petrolisthes</taxon>
    </lineage>
</organism>
<comment type="caution">
    <text evidence="1">The sequence shown here is derived from an EMBL/GenBank/DDBJ whole genome shotgun (WGS) entry which is preliminary data.</text>
</comment>
<dbReference type="AlphaFoldDB" id="A0AAE1KW58"/>